<comment type="caution">
    <text evidence="2">The sequence shown here is derived from an EMBL/GenBank/DDBJ whole genome shotgun (WGS) entry which is preliminary data.</text>
</comment>
<reference evidence="2 3" key="1">
    <citation type="submission" date="2022-06" db="EMBL/GenBank/DDBJ databases">
        <title>Isolation of gut microbiota from human fecal samples.</title>
        <authorList>
            <person name="Pamer E.G."/>
            <person name="Barat B."/>
            <person name="Waligurski E."/>
            <person name="Medina S."/>
            <person name="Paddock L."/>
            <person name="Mostad J."/>
        </authorList>
    </citation>
    <scope>NUCLEOTIDE SEQUENCE [LARGE SCALE GENOMIC DNA]</scope>
    <source>
        <strain evidence="2 3">SL.3.17</strain>
    </source>
</reference>
<sequence>MLTIALTLKNDLIFKAVYGREDERCKQALIAVLNLILDRKDDPIRRIDYKNPFNTREFEAQKESILDIKAETDRHELLDLEIHLCYDDDFIPHNLFYLGGMIRDSLESGQKYGMMKKSICIFIIDFVLHEETDRFATDFWFMERRDAFQLTDLAGLYYLELPKVNPGRAKPVSQMCELERYLEYLRYVGEPDQEAYLEELRRQGGKEIDMTDELLRKATADEIIREQAIAREKFILKQKSAERRERQLHESIERLEAELAQLAQKQQDYEKELAEQRQALMQQKQELTQRDRELMQREQERKCMIRTLSANGMSADQIAQAIGLPQETVETYLKD</sequence>
<accession>A0ABT1RNM7</accession>
<organism evidence="2 3">
    <name type="scientific">Anaerovorax odorimutans</name>
    <dbReference type="NCBI Taxonomy" id="109327"/>
    <lineage>
        <taxon>Bacteria</taxon>
        <taxon>Bacillati</taxon>
        <taxon>Bacillota</taxon>
        <taxon>Clostridia</taxon>
        <taxon>Peptostreptococcales</taxon>
        <taxon>Anaerovoracaceae</taxon>
        <taxon>Anaerovorax</taxon>
    </lineage>
</organism>
<dbReference type="EMBL" id="JANFXK010000008">
    <property type="protein sequence ID" value="MCQ4636780.1"/>
    <property type="molecule type" value="Genomic_DNA"/>
</dbReference>
<dbReference type="PANTHER" id="PTHR41317">
    <property type="entry name" value="PD-(D_E)XK NUCLEASE FAMILY TRANSPOSASE"/>
    <property type="match status" value="1"/>
</dbReference>
<dbReference type="InterPro" id="IPR010106">
    <property type="entry name" value="RpnA"/>
</dbReference>
<evidence type="ECO:0000256" key="1">
    <source>
        <dbReference type="SAM" id="Coils"/>
    </source>
</evidence>
<name>A0ABT1RNM7_9FIRM</name>
<evidence type="ECO:0000313" key="3">
    <source>
        <dbReference type="Proteomes" id="UP001524502"/>
    </source>
</evidence>
<dbReference type="Proteomes" id="UP001524502">
    <property type="component" value="Unassembled WGS sequence"/>
</dbReference>
<dbReference type="RefSeq" id="WP_256131975.1">
    <property type="nucleotide sequence ID" value="NZ_JANFXK010000008.1"/>
</dbReference>
<dbReference type="NCBIfam" id="TIGR01784">
    <property type="entry name" value="T_den_put_tspse"/>
    <property type="match status" value="1"/>
</dbReference>
<keyword evidence="1" id="KW-0175">Coiled coil</keyword>
<feature type="coiled-coil region" evidence="1">
    <location>
        <begin position="238"/>
        <end position="297"/>
    </location>
</feature>
<gene>
    <name evidence="2" type="ORF">NE619_08555</name>
</gene>
<evidence type="ECO:0000313" key="2">
    <source>
        <dbReference type="EMBL" id="MCQ4636780.1"/>
    </source>
</evidence>
<dbReference type="PANTHER" id="PTHR41317:SF1">
    <property type="entry name" value="PD-(D_E)XK NUCLEASE FAMILY TRANSPOSASE"/>
    <property type="match status" value="1"/>
</dbReference>
<protein>
    <submittedName>
        <fullName evidence="2">Rpn family recombination-promoting nuclease/putative transposase</fullName>
    </submittedName>
</protein>
<dbReference type="Pfam" id="PF12784">
    <property type="entry name" value="PDDEXK_2"/>
    <property type="match status" value="1"/>
</dbReference>
<keyword evidence="3" id="KW-1185">Reference proteome</keyword>
<proteinExistence type="predicted"/>